<reference evidence="1 2" key="1">
    <citation type="submission" date="2014-04" db="EMBL/GenBank/DDBJ databases">
        <authorList>
            <consortium name="DOE Joint Genome Institute"/>
            <person name="Kuo A."/>
            <person name="Ruytinx J."/>
            <person name="Rineau F."/>
            <person name="Colpaert J."/>
            <person name="Kohler A."/>
            <person name="Nagy L.G."/>
            <person name="Floudas D."/>
            <person name="Copeland A."/>
            <person name="Barry K.W."/>
            <person name="Cichocki N."/>
            <person name="Veneault-Fourrey C."/>
            <person name="LaButti K."/>
            <person name="Lindquist E.A."/>
            <person name="Lipzen A."/>
            <person name="Lundell T."/>
            <person name="Morin E."/>
            <person name="Murat C."/>
            <person name="Sun H."/>
            <person name="Tunlid A."/>
            <person name="Henrissat B."/>
            <person name="Grigoriev I.V."/>
            <person name="Hibbett D.S."/>
            <person name="Martin F."/>
            <person name="Nordberg H.P."/>
            <person name="Cantor M.N."/>
            <person name="Hua S.X."/>
        </authorList>
    </citation>
    <scope>NUCLEOTIDE SEQUENCE [LARGE SCALE GENOMIC DNA]</scope>
    <source>
        <strain evidence="1 2">UH-Slu-Lm8-n1</strain>
    </source>
</reference>
<dbReference type="InParanoid" id="A0A0D0AIA5"/>
<dbReference type="HOGENOM" id="CLU_2528974_0_0_1"/>
<protein>
    <submittedName>
        <fullName evidence="1">Uncharacterized protein</fullName>
    </submittedName>
</protein>
<sequence length="84" mass="9427">MNTFFFPEIWTALASYEPPNANYVALCRVVADYCSQKLFTRIFLISKTCHSGPKVSCLNSRDRRVLLHALVCSSSLILISLLTA</sequence>
<gene>
    <name evidence="1" type="ORF">CY34DRAFT_425375</name>
</gene>
<dbReference type="AlphaFoldDB" id="A0A0D0AIA5"/>
<name>A0A0D0AIA5_9AGAM</name>
<dbReference type="Proteomes" id="UP000054485">
    <property type="component" value="Unassembled WGS sequence"/>
</dbReference>
<proteinExistence type="predicted"/>
<keyword evidence="2" id="KW-1185">Reference proteome</keyword>
<reference evidence="2" key="2">
    <citation type="submission" date="2015-01" db="EMBL/GenBank/DDBJ databases">
        <title>Evolutionary Origins and Diversification of the Mycorrhizal Mutualists.</title>
        <authorList>
            <consortium name="DOE Joint Genome Institute"/>
            <consortium name="Mycorrhizal Genomics Consortium"/>
            <person name="Kohler A."/>
            <person name="Kuo A."/>
            <person name="Nagy L.G."/>
            <person name="Floudas D."/>
            <person name="Copeland A."/>
            <person name="Barry K.W."/>
            <person name="Cichocki N."/>
            <person name="Veneault-Fourrey C."/>
            <person name="LaButti K."/>
            <person name="Lindquist E.A."/>
            <person name="Lipzen A."/>
            <person name="Lundell T."/>
            <person name="Morin E."/>
            <person name="Murat C."/>
            <person name="Riley R."/>
            <person name="Ohm R."/>
            <person name="Sun H."/>
            <person name="Tunlid A."/>
            <person name="Henrissat B."/>
            <person name="Grigoriev I.V."/>
            <person name="Hibbett D.S."/>
            <person name="Martin F."/>
        </authorList>
    </citation>
    <scope>NUCLEOTIDE SEQUENCE [LARGE SCALE GENOMIC DNA]</scope>
    <source>
        <strain evidence="2">UH-Slu-Lm8-n1</strain>
    </source>
</reference>
<dbReference type="EMBL" id="KN835424">
    <property type="protein sequence ID" value="KIK37869.1"/>
    <property type="molecule type" value="Genomic_DNA"/>
</dbReference>
<evidence type="ECO:0000313" key="1">
    <source>
        <dbReference type="EMBL" id="KIK37869.1"/>
    </source>
</evidence>
<organism evidence="1 2">
    <name type="scientific">Suillus luteus UH-Slu-Lm8-n1</name>
    <dbReference type="NCBI Taxonomy" id="930992"/>
    <lineage>
        <taxon>Eukaryota</taxon>
        <taxon>Fungi</taxon>
        <taxon>Dikarya</taxon>
        <taxon>Basidiomycota</taxon>
        <taxon>Agaricomycotina</taxon>
        <taxon>Agaricomycetes</taxon>
        <taxon>Agaricomycetidae</taxon>
        <taxon>Boletales</taxon>
        <taxon>Suillineae</taxon>
        <taxon>Suillaceae</taxon>
        <taxon>Suillus</taxon>
    </lineage>
</organism>
<accession>A0A0D0AIA5</accession>
<evidence type="ECO:0000313" key="2">
    <source>
        <dbReference type="Proteomes" id="UP000054485"/>
    </source>
</evidence>
<dbReference type="OrthoDB" id="10500248at2759"/>